<keyword evidence="2 4" id="KW-0808">Transferase</keyword>
<dbReference type="RefSeq" id="WP_027312313.1">
    <property type="nucleotide sequence ID" value="NZ_JBHLZN010000003.1"/>
</dbReference>
<proteinExistence type="predicted"/>
<keyword evidence="5" id="KW-1185">Reference proteome</keyword>
<evidence type="ECO:0000313" key="4">
    <source>
        <dbReference type="EMBL" id="MFB9886854.1"/>
    </source>
</evidence>
<dbReference type="GO" id="GO:0102208">
    <property type="term" value="F:2-polyprenyl-6-hydroxyphenol methylase activity"/>
    <property type="evidence" value="ECO:0007669"/>
    <property type="project" value="UniProtKB-EC"/>
</dbReference>
<accession>A0ABV5ZC45</accession>
<evidence type="ECO:0000256" key="1">
    <source>
        <dbReference type="ARBA" id="ARBA00022603"/>
    </source>
</evidence>
<evidence type="ECO:0000259" key="3">
    <source>
        <dbReference type="Pfam" id="PF13649"/>
    </source>
</evidence>
<dbReference type="InterPro" id="IPR041698">
    <property type="entry name" value="Methyltransf_25"/>
</dbReference>
<evidence type="ECO:0000313" key="5">
    <source>
        <dbReference type="Proteomes" id="UP001589628"/>
    </source>
</evidence>
<reference evidence="4 5" key="1">
    <citation type="submission" date="2024-09" db="EMBL/GenBank/DDBJ databases">
        <authorList>
            <person name="Sun Q."/>
            <person name="Mori K."/>
        </authorList>
    </citation>
    <scope>NUCLEOTIDE SEQUENCE [LARGE SCALE GENOMIC DNA]</scope>
    <source>
        <strain evidence="4 5">ATCC 51285</strain>
    </source>
</reference>
<dbReference type="PANTHER" id="PTHR43861:SF1">
    <property type="entry name" value="TRANS-ACONITATE 2-METHYLTRANSFERASE"/>
    <property type="match status" value="1"/>
</dbReference>
<dbReference type="EC" id="2.1.1.64" evidence="4"/>
<dbReference type="InterPro" id="IPR029063">
    <property type="entry name" value="SAM-dependent_MTases_sf"/>
</dbReference>
<dbReference type="Gene3D" id="3.40.50.150">
    <property type="entry name" value="Vaccinia Virus protein VP39"/>
    <property type="match status" value="1"/>
</dbReference>
<dbReference type="GO" id="GO:0032259">
    <property type="term" value="P:methylation"/>
    <property type="evidence" value="ECO:0007669"/>
    <property type="project" value="UniProtKB-KW"/>
</dbReference>
<dbReference type="EMBL" id="JBHLZN010000003">
    <property type="protein sequence ID" value="MFB9886854.1"/>
    <property type="molecule type" value="Genomic_DNA"/>
</dbReference>
<keyword evidence="1 4" id="KW-0489">Methyltransferase</keyword>
<sequence length="208" mass="22911">MTDKAKFWNRTAAKYALQPIANEAAYQHKVQITASYLQPSMRVLELGCGTGSTALLHAPRVASILATDVSSKMLAIAQQKAAQAQVQNIEFRCAAVEDLILPPASFEVVMAHSLLHLLEDKEAVLAKAYDTLTSGGYLITSTPCLADWLNWFRYIAPLGQALGLLPLVRFFGQAELLKSIEQAGFVLQYQWQPENDPRAAVFMVARKC</sequence>
<feature type="domain" description="Methyltransferase" evidence="3">
    <location>
        <begin position="43"/>
        <end position="136"/>
    </location>
</feature>
<dbReference type="Proteomes" id="UP001589628">
    <property type="component" value="Unassembled WGS sequence"/>
</dbReference>
<organism evidence="4 5">
    <name type="scientific">Balneatrix alpica</name>
    <dbReference type="NCBI Taxonomy" id="75684"/>
    <lineage>
        <taxon>Bacteria</taxon>
        <taxon>Pseudomonadati</taxon>
        <taxon>Pseudomonadota</taxon>
        <taxon>Gammaproteobacteria</taxon>
        <taxon>Oceanospirillales</taxon>
        <taxon>Balneatrichaceae</taxon>
        <taxon>Balneatrix</taxon>
    </lineage>
</organism>
<dbReference type="PANTHER" id="PTHR43861">
    <property type="entry name" value="TRANS-ACONITATE 2-METHYLTRANSFERASE-RELATED"/>
    <property type="match status" value="1"/>
</dbReference>
<dbReference type="Pfam" id="PF13649">
    <property type="entry name" value="Methyltransf_25"/>
    <property type="match status" value="1"/>
</dbReference>
<name>A0ABV5ZC45_9GAMM</name>
<gene>
    <name evidence="4" type="ORF">ACFFLH_10550</name>
</gene>
<protein>
    <submittedName>
        <fullName evidence="4">Class I SAM-dependent methyltransferase</fullName>
        <ecNumber evidence="4">2.1.1.222</ecNumber>
        <ecNumber evidence="4">2.1.1.64</ecNumber>
    </submittedName>
</protein>
<comment type="caution">
    <text evidence="4">The sequence shown here is derived from an EMBL/GenBank/DDBJ whole genome shotgun (WGS) entry which is preliminary data.</text>
</comment>
<evidence type="ECO:0000256" key="2">
    <source>
        <dbReference type="ARBA" id="ARBA00022679"/>
    </source>
</evidence>
<dbReference type="CDD" id="cd02440">
    <property type="entry name" value="AdoMet_MTases"/>
    <property type="match status" value="1"/>
</dbReference>
<dbReference type="SUPFAM" id="SSF53335">
    <property type="entry name" value="S-adenosyl-L-methionine-dependent methyltransferases"/>
    <property type="match status" value="1"/>
</dbReference>
<dbReference type="EC" id="2.1.1.222" evidence="4"/>
<dbReference type="GO" id="GO:0061542">
    <property type="term" value="F:3-demethylubiquinol 3-O-methyltransferase activity"/>
    <property type="evidence" value="ECO:0007669"/>
    <property type="project" value="UniProtKB-EC"/>
</dbReference>